<dbReference type="Gene3D" id="1.10.287.130">
    <property type="match status" value="1"/>
</dbReference>
<feature type="transmembrane region" description="Helical" evidence="7">
    <location>
        <begin position="107"/>
        <end position="123"/>
    </location>
</feature>
<feature type="domain" description="Histidine kinase" evidence="8">
    <location>
        <begin position="256"/>
        <end position="478"/>
    </location>
</feature>
<feature type="transmembrane region" description="Helical" evidence="7">
    <location>
        <begin position="130"/>
        <end position="147"/>
    </location>
</feature>
<dbReference type="InterPro" id="IPR036097">
    <property type="entry name" value="HisK_dim/P_sf"/>
</dbReference>
<feature type="modified residue" description="4-aspartylphosphate" evidence="5">
    <location>
        <position position="687"/>
    </location>
</feature>
<evidence type="ECO:0000259" key="9">
    <source>
        <dbReference type="PROSITE" id="PS50110"/>
    </source>
</evidence>
<dbReference type="Pfam" id="PF00072">
    <property type="entry name" value="Response_reg"/>
    <property type="match status" value="2"/>
</dbReference>
<dbReference type="InterPro" id="IPR001789">
    <property type="entry name" value="Sig_transdc_resp-reg_receiver"/>
</dbReference>
<dbReference type="SUPFAM" id="SSF55874">
    <property type="entry name" value="ATPase domain of HSP90 chaperone/DNA topoisomerase II/histidine kinase"/>
    <property type="match status" value="1"/>
</dbReference>
<dbReference type="SMART" id="SM00387">
    <property type="entry name" value="HATPase_c"/>
    <property type="match status" value="1"/>
</dbReference>
<accession>A0ABW0IIB7</accession>
<dbReference type="SMART" id="SM00448">
    <property type="entry name" value="REC"/>
    <property type="match status" value="2"/>
</dbReference>
<keyword evidence="4" id="KW-0902">Two-component regulatory system</keyword>
<dbReference type="InterPro" id="IPR005467">
    <property type="entry name" value="His_kinase_dom"/>
</dbReference>
<keyword evidence="6" id="KW-0175">Coiled coil</keyword>
<keyword evidence="3 5" id="KW-0597">Phosphoprotein</keyword>
<feature type="domain" description="Response regulatory" evidence="9">
    <location>
        <begin position="497"/>
        <end position="611"/>
    </location>
</feature>
<dbReference type="PROSITE" id="PS50109">
    <property type="entry name" value="HIS_KIN"/>
    <property type="match status" value="1"/>
</dbReference>
<dbReference type="RefSeq" id="WP_379849602.1">
    <property type="nucleotide sequence ID" value="NZ_JBHSMA010000011.1"/>
</dbReference>
<dbReference type="InterPro" id="IPR011006">
    <property type="entry name" value="CheY-like_superfamily"/>
</dbReference>
<gene>
    <name evidence="10" type="ORF">ACFPMF_23255</name>
</gene>
<evidence type="ECO:0000259" key="8">
    <source>
        <dbReference type="PROSITE" id="PS50109"/>
    </source>
</evidence>
<evidence type="ECO:0000256" key="4">
    <source>
        <dbReference type="ARBA" id="ARBA00023012"/>
    </source>
</evidence>
<dbReference type="PROSITE" id="PS50110">
    <property type="entry name" value="RESPONSE_REGULATORY"/>
    <property type="match status" value="2"/>
</dbReference>
<dbReference type="Gene3D" id="3.30.565.10">
    <property type="entry name" value="Histidine kinase-like ATPase, C-terminal domain"/>
    <property type="match status" value="1"/>
</dbReference>
<dbReference type="CDD" id="cd00082">
    <property type="entry name" value="HisKA"/>
    <property type="match status" value="1"/>
</dbReference>
<dbReference type="InterPro" id="IPR003661">
    <property type="entry name" value="HisK_dim/P_dom"/>
</dbReference>
<evidence type="ECO:0000256" key="3">
    <source>
        <dbReference type="ARBA" id="ARBA00022553"/>
    </source>
</evidence>
<dbReference type="SUPFAM" id="SSF52172">
    <property type="entry name" value="CheY-like"/>
    <property type="match status" value="2"/>
</dbReference>
<dbReference type="InterPro" id="IPR004358">
    <property type="entry name" value="Sig_transdc_His_kin-like_C"/>
</dbReference>
<dbReference type="Proteomes" id="UP001596106">
    <property type="component" value="Unassembled WGS sequence"/>
</dbReference>
<feature type="transmembrane region" description="Helical" evidence="7">
    <location>
        <begin position="167"/>
        <end position="188"/>
    </location>
</feature>
<dbReference type="InterPro" id="IPR036890">
    <property type="entry name" value="HATPase_C_sf"/>
</dbReference>
<reference evidence="11" key="1">
    <citation type="journal article" date="2019" name="Int. J. Syst. Evol. Microbiol.">
        <title>The Global Catalogue of Microorganisms (GCM) 10K type strain sequencing project: providing services to taxonomists for standard genome sequencing and annotation.</title>
        <authorList>
            <consortium name="The Broad Institute Genomics Platform"/>
            <consortium name="The Broad Institute Genome Sequencing Center for Infectious Disease"/>
            <person name="Wu L."/>
            <person name="Ma J."/>
        </authorList>
    </citation>
    <scope>NUCLEOTIDE SEQUENCE [LARGE SCALE GENOMIC DNA]</scope>
    <source>
        <strain evidence="11">CCUG 55250</strain>
    </source>
</reference>
<feature type="transmembrane region" description="Helical" evidence="7">
    <location>
        <begin position="43"/>
        <end position="71"/>
    </location>
</feature>
<comment type="catalytic activity">
    <reaction evidence="1">
        <text>ATP + protein L-histidine = ADP + protein N-phospho-L-histidine.</text>
        <dbReference type="EC" id="2.7.13.3"/>
    </reaction>
</comment>
<evidence type="ECO:0000256" key="5">
    <source>
        <dbReference type="PROSITE-ProRule" id="PRU00169"/>
    </source>
</evidence>
<feature type="coiled-coil region" evidence="6">
    <location>
        <begin position="222"/>
        <end position="256"/>
    </location>
</feature>
<feature type="transmembrane region" description="Helical" evidence="7">
    <location>
        <begin position="83"/>
        <end position="101"/>
    </location>
</feature>
<sequence>MSIHPETTSMAYQPNTAANPTEVLFAGIKERSDRLMNYFLGGYFFIGLVFAFFYDTWLIAMGVGGLSLLAYYSTKLLLPDSDLYQYVLGVVLGIFMAQFIYQMHGLFEMHFFAFIGSAILITYQKWKLQIPMMITVLLHHAVFGYLQNSGVSGVYFTRLDYFDLPTFTLHILLAAVIFFICGLWSYMLQKYSEVQISQAVEMAGLQNEAQLSLERKRNEEFQRRTNEQLRASNLELERARREAEQANQAKSIFLATMSHEIRTPMNGVIGMTALLQDTDLSEEQRMFTETIASCGETLINVINDILDFSKIESGNLDLENTDFNLRECIEDVLNMFGAQATKTGLDLIYDISQDVPIQIVGDHLRLRQVLTNLVGNAVKFTEKGEICVFVTLAQTEPSGKLQLRFEVKDTGIGIPADKLPRLFKAFSQVDSSTTRKYGGTGLGLAICRRLVRLMGGEISATSEPGRGSTFSFTISTTRGTKVLAALASSDLDLAGKQILVVDDNTTNLTILKRQFEAWKLKPVLATSGEKALEILAQQAPTLDLVISDMQMPGMDGLMLAAQIRVRAPKLPIILLSSIGEELTEEQRQLFVSVLTKPIRQNVLSKHMQDALQPPKPAPQALAAPKKMSTDFSGKYPFELLVAEDNTINQHVITHILQKLGYRPDMVSNGQEAVEAARQKAYGLILMDIQMPVMDGLEATRQIRQAGGKQPVVIALTANTMEGNEQDCLDAGMDDFLGKPLKLEELMAKIEKWYQQPARL</sequence>
<dbReference type="InterPro" id="IPR003594">
    <property type="entry name" value="HATPase_dom"/>
</dbReference>
<dbReference type="CDD" id="cd17546">
    <property type="entry name" value="REC_hyHK_CKI1_RcsC-like"/>
    <property type="match status" value="1"/>
</dbReference>
<keyword evidence="11" id="KW-1185">Reference proteome</keyword>
<evidence type="ECO:0000256" key="2">
    <source>
        <dbReference type="ARBA" id="ARBA00012438"/>
    </source>
</evidence>
<evidence type="ECO:0000313" key="11">
    <source>
        <dbReference type="Proteomes" id="UP001596106"/>
    </source>
</evidence>
<name>A0ABW0IIB7_9BACT</name>
<dbReference type="SMART" id="SM00388">
    <property type="entry name" value="HisKA"/>
    <property type="match status" value="1"/>
</dbReference>
<dbReference type="EMBL" id="JBHSMA010000011">
    <property type="protein sequence ID" value="MFC5412263.1"/>
    <property type="molecule type" value="Genomic_DNA"/>
</dbReference>
<feature type="modified residue" description="4-aspartylphosphate" evidence="5">
    <location>
        <position position="548"/>
    </location>
</feature>
<evidence type="ECO:0000256" key="1">
    <source>
        <dbReference type="ARBA" id="ARBA00000085"/>
    </source>
</evidence>
<keyword evidence="7" id="KW-1133">Transmembrane helix</keyword>
<dbReference type="CDD" id="cd00156">
    <property type="entry name" value="REC"/>
    <property type="match status" value="1"/>
</dbReference>
<dbReference type="PANTHER" id="PTHR45339:SF1">
    <property type="entry name" value="HYBRID SIGNAL TRANSDUCTION HISTIDINE KINASE J"/>
    <property type="match status" value="1"/>
</dbReference>
<dbReference type="SUPFAM" id="SSF47384">
    <property type="entry name" value="Homodimeric domain of signal transducing histidine kinase"/>
    <property type="match status" value="1"/>
</dbReference>
<protein>
    <recommendedName>
        <fullName evidence="2">histidine kinase</fullName>
        <ecNumber evidence="2">2.7.13.3</ecNumber>
    </recommendedName>
</protein>
<evidence type="ECO:0000313" key="10">
    <source>
        <dbReference type="EMBL" id="MFC5412263.1"/>
    </source>
</evidence>
<dbReference type="Pfam" id="PF00512">
    <property type="entry name" value="HisKA"/>
    <property type="match status" value="1"/>
</dbReference>
<dbReference type="PRINTS" id="PR00344">
    <property type="entry name" value="BCTRLSENSOR"/>
</dbReference>
<evidence type="ECO:0000256" key="6">
    <source>
        <dbReference type="SAM" id="Coils"/>
    </source>
</evidence>
<keyword evidence="7" id="KW-0812">Transmembrane</keyword>
<organism evidence="10 11">
    <name type="scientific">Larkinella bovis</name>
    <dbReference type="NCBI Taxonomy" id="683041"/>
    <lineage>
        <taxon>Bacteria</taxon>
        <taxon>Pseudomonadati</taxon>
        <taxon>Bacteroidota</taxon>
        <taxon>Cytophagia</taxon>
        <taxon>Cytophagales</taxon>
        <taxon>Spirosomataceae</taxon>
        <taxon>Larkinella</taxon>
    </lineage>
</organism>
<dbReference type="PANTHER" id="PTHR45339">
    <property type="entry name" value="HYBRID SIGNAL TRANSDUCTION HISTIDINE KINASE J"/>
    <property type="match status" value="1"/>
</dbReference>
<dbReference type="Gene3D" id="3.40.50.2300">
    <property type="match status" value="2"/>
</dbReference>
<dbReference type="CDD" id="cd16922">
    <property type="entry name" value="HATPase_EvgS-ArcB-TorS-like"/>
    <property type="match status" value="1"/>
</dbReference>
<feature type="domain" description="Response regulatory" evidence="9">
    <location>
        <begin position="638"/>
        <end position="753"/>
    </location>
</feature>
<dbReference type="Pfam" id="PF02518">
    <property type="entry name" value="HATPase_c"/>
    <property type="match status" value="1"/>
</dbReference>
<evidence type="ECO:0000256" key="7">
    <source>
        <dbReference type="SAM" id="Phobius"/>
    </source>
</evidence>
<comment type="caution">
    <text evidence="10">The sequence shown here is derived from an EMBL/GenBank/DDBJ whole genome shotgun (WGS) entry which is preliminary data.</text>
</comment>
<dbReference type="EC" id="2.7.13.3" evidence="2"/>
<keyword evidence="7" id="KW-0472">Membrane</keyword>
<proteinExistence type="predicted"/>